<proteinExistence type="predicted"/>
<dbReference type="AlphaFoldDB" id="A0A9W4L5K6"/>
<evidence type="ECO:0000313" key="2">
    <source>
        <dbReference type="Proteomes" id="UP000789326"/>
    </source>
</evidence>
<organism evidence="1 2">
    <name type="scientific">Peribacillus simplex</name>
    <dbReference type="NCBI Taxonomy" id="1478"/>
    <lineage>
        <taxon>Bacteria</taxon>
        <taxon>Bacillati</taxon>
        <taxon>Bacillota</taxon>
        <taxon>Bacilli</taxon>
        <taxon>Bacillales</taxon>
        <taxon>Bacillaceae</taxon>
        <taxon>Peribacillus</taxon>
    </lineage>
</organism>
<evidence type="ECO:0008006" key="3">
    <source>
        <dbReference type="Google" id="ProtNLM"/>
    </source>
</evidence>
<gene>
    <name evidence="1" type="ORF">SRABI133_04203</name>
</gene>
<dbReference type="Pfam" id="PF13814">
    <property type="entry name" value="Replic_Relax"/>
    <property type="match status" value="1"/>
</dbReference>
<protein>
    <recommendedName>
        <fullName evidence="3">Replication-relaxation</fullName>
    </recommendedName>
</protein>
<evidence type="ECO:0000313" key="1">
    <source>
        <dbReference type="EMBL" id="CAH0289968.1"/>
    </source>
</evidence>
<sequence>MREQRLENILLSLKKLGFLSRSQIQKIHRLGGERNANRVLKEMSDYLSSFRQHENIYYLNKAGRERVGCEKVMKKTLQATHYLMRNELFIAFGCPANWKSEVKLEIPAMVSVVADAFFVRDGVYHIFEVDHIQKMTVNREKVKKYRKLLELNVFEKRPVFVWLTTTEYRRKQLAKLCDGMNAKIYLSKDFH</sequence>
<comment type="caution">
    <text evidence="1">The sequence shown here is derived from an EMBL/GenBank/DDBJ whole genome shotgun (WGS) entry which is preliminary data.</text>
</comment>
<accession>A0A9W4L5K6</accession>
<dbReference type="Proteomes" id="UP000789326">
    <property type="component" value="Unassembled WGS sequence"/>
</dbReference>
<dbReference type="EMBL" id="CAKKMG010000085">
    <property type="protein sequence ID" value="CAH0289968.1"/>
    <property type="molecule type" value="Genomic_DNA"/>
</dbReference>
<reference evidence="1" key="1">
    <citation type="submission" date="2021-11" db="EMBL/GenBank/DDBJ databases">
        <authorList>
            <person name="Bulgarelli D."/>
        </authorList>
    </citation>
    <scope>NUCLEOTIDE SEQUENCE</scope>
    <source>
        <strain evidence="1">Bi133</strain>
    </source>
</reference>
<dbReference type="InterPro" id="IPR025855">
    <property type="entry name" value="Replic_Relax"/>
</dbReference>
<name>A0A9W4L5K6_9BACI</name>